<organism evidence="13 14">
    <name type="scientific">Vulcanimicrobium alpinum</name>
    <dbReference type="NCBI Taxonomy" id="3016050"/>
    <lineage>
        <taxon>Bacteria</taxon>
        <taxon>Bacillati</taxon>
        <taxon>Vulcanimicrobiota</taxon>
        <taxon>Vulcanimicrobiia</taxon>
        <taxon>Vulcanimicrobiales</taxon>
        <taxon>Vulcanimicrobiaceae</taxon>
        <taxon>Vulcanimicrobium</taxon>
    </lineage>
</organism>
<dbReference type="KEGG" id="vab:WPS_13230"/>
<keyword evidence="3 10" id="KW-0436">Ligase</keyword>
<dbReference type="AlphaFoldDB" id="A0AAN1XV82"/>
<comment type="catalytic activity">
    <reaction evidence="9 10">
        <text>L-glutamyl-tRNA(Gln) + L-glutamine + ATP + H2O = L-glutaminyl-tRNA(Gln) + L-glutamate + ADP + phosphate + H(+)</text>
        <dbReference type="Rhea" id="RHEA:17521"/>
        <dbReference type="Rhea" id="RHEA-COMP:9681"/>
        <dbReference type="Rhea" id="RHEA-COMP:9684"/>
        <dbReference type="ChEBI" id="CHEBI:15377"/>
        <dbReference type="ChEBI" id="CHEBI:15378"/>
        <dbReference type="ChEBI" id="CHEBI:29985"/>
        <dbReference type="ChEBI" id="CHEBI:30616"/>
        <dbReference type="ChEBI" id="CHEBI:43474"/>
        <dbReference type="ChEBI" id="CHEBI:58359"/>
        <dbReference type="ChEBI" id="CHEBI:78520"/>
        <dbReference type="ChEBI" id="CHEBI:78521"/>
        <dbReference type="ChEBI" id="CHEBI:456216"/>
    </reaction>
</comment>
<dbReference type="Proteomes" id="UP001317532">
    <property type="component" value="Chromosome"/>
</dbReference>
<evidence type="ECO:0000256" key="8">
    <source>
        <dbReference type="ARBA" id="ARBA00047380"/>
    </source>
</evidence>
<dbReference type="EC" id="6.3.5.-" evidence="10"/>
<dbReference type="InterPro" id="IPR004413">
    <property type="entry name" value="GatB"/>
</dbReference>
<dbReference type="HAMAP" id="MF_00121">
    <property type="entry name" value="GatB"/>
    <property type="match status" value="1"/>
</dbReference>
<sequence>MSNTMSARSNGGPRPEGMGGAEPGAERSSNWEAVIGIECHVELKTASKMFCGCPNAFGGEPNTRVCPVCLALPGALPVPNAQAIEHLIRAGLAFGASIPAHSKFDRKNYFYPDMPKNYQISQYDMPITQGGIVHYWLEDGTRGECRLTRIHLEEDTGKSTHASADGRLAGATSSLVDFNRAGVPLMECVGEPDIRSADEAVAFLETLARTFRELGVSDVKMEEGSLRCDANVSVRLRGASEYGTKAEIKNMNSFRSVRRAIASEIERQIAVLEGGGRVIQETRGWDEAAGTTHSQRSKEQAHDYRYFPDPDLVPMDITIDDVERLRATLGETPYVRYAKYVDEWKIDSKRATQLADDRALAAFFERAVAASGNPLGTLAFVLGDLSRLANESGTHVADGKATPDALAELVALVQSGAINSKAAKSVLDTLWNDGGSAKAIVEREGLAQVSDRGAVAAIVDEVLAANAKSVADYRGGKTNVLGFLTGAVMKASRGKANPSLVGELLKEKLDA</sequence>
<keyword evidence="6 10" id="KW-0648">Protein biosynthesis</keyword>
<dbReference type="GO" id="GO:0050567">
    <property type="term" value="F:glutaminyl-tRNA synthase (glutamine-hydrolyzing) activity"/>
    <property type="evidence" value="ECO:0007669"/>
    <property type="project" value="UniProtKB-UniRule"/>
</dbReference>
<feature type="region of interest" description="Disordered" evidence="11">
    <location>
        <begin position="1"/>
        <end position="27"/>
    </location>
</feature>
<dbReference type="InterPro" id="IPR018027">
    <property type="entry name" value="Asn/Gln_amidotransferase"/>
</dbReference>
<evidence type="ECO:0000256" key="6">
    <source>
        <dbReference type="ARBA" id="ARBA00022917"/>
    </source>
</evidence>
<dbReference type="Pfam" id="PF02637">
    <property type="entry name" value="GatB_Yqey"/>
    <property type="match status" value="1"/>
</dbReference>
<evidence type="ECO:0000256" key="5">
    <source>
        <dbReference type="ARBA" id="ARBA00022840"/>
    </source>
</evidence>
<dbReference type="GO" id="GO:0006412">
    <property type="term" value="P:translation"/>
    <property type="evidence" value="ECO:0007669"/>
    <property type="project" value="UniProtKB-UniRule"/>
</dbReference>
<accession>A0AAN1XV82</accession>
<dbReference type="InterPro" id="IPR023168">
    <property type="entry name" value="GatB_Yqey_C_2"/>
</dbReference>
<evidence type="ECO:0000256" key="2">
    <source>
        <dbReference type="ARBA" id="ARBA00011123"/>
    </source>
</evidence>
<dbReference type="InterPro" id="IPR014746">
    <property type="entry name" value="Gln_synth/guanido_kin_cat_dom"/>
</dbReference>
<proteinExistence type="inferred from homology"/>
<keyword evidence="4 10" id="KW-0547">Nucleotide-binding</keyword>
<feature type="domain" description="Asn/Gln amidotransferase" evidence="12">
    <location>
        <begin position="362"/>
        <end position="509"/>
    </location>
</feature>
<dbReference type="RefSeq" id="WP_317997042.1">
    <property type="nucleotide sequence ID" value="NZ_AP025523.1"/>
</dbReference>
<evidence type="ECO:0000259" key="12">
    <source>
        <dbReference type="SMART" id="SM00845"/>
    </source>
</evidence>
<dbReference type="PANTHER" id="PTHR11659">
    <property type="entry name" value="GLUTAMYL-TRNA GLN AMIDOTRANSFERASE SUBUNIT B MITOCHONDRIAL AND PROKARYOTIC PET112-RELATED"/>
    <property type="match status" value="1"/>
</dbReference>
<evidence type="ECO:0000256" key="3">
    <source>
        <dbReference type="ARBA" id="ARBA00022598"/>
    </source>
</evidence>
<evidence type="ECO:0000256" key="4">
    <source>
        <dbReference type="ARBA" id="ARBA00022741"/>
    </source>
</evidence>
<dbReference type="Gene3D" id="1.10.10.410">
    <property type="match status" value="1"/>
</dbReference>
<evidence type="ECO:0000256" key="1">
    <source>
        <dbReference type="ARBA" id="ARBA00005306"/>
    </source>
</evidence>
<dbReference type="InterPro" id="IPR017959">
    <property type="entry name" value="Asn/Gln-tRNA_amidoTrfase_suB/E"/>
</dbReference>
<dbReference type="FunFam" id="1.10.10.410:FF:000001">
    <property type="entry name" value="Aspartyl/glutamyl-tRNA(Asn/Gln) amidotransferase subunit B"/>
    <property type="match status" value="1"/>
</dbReference>
<evidence type="ECO:0000256" key="11">
    <source>
        <dbReference type="SAM" id="MobiDB-lite"/>
    </source>
</evidence>
<dbReference type="InterPro" id="IPR003789">
    <property type="entry name" value="Asn/Gln_tRNA_amidoTrase-B-like"/>
</dbReference>
<evidence type="ECO:0000256" key="10">
    <source>
        <dbReference type="HAMAP-Rule" id="MF_00121"/>
    </source>
</evidence>
<dbReference type="Pfam" id="PF02934">
    <property type="entry name" value="GatB_N"/>
    <property type="match status" value="1"/>
</dbReference>
<protein>
    <recommendedName>
        <fullName evidence="10">Aspartyl/glutamyl-tRNA(Asn/Gln) amidotransferase subunit B</fullName>
        <shortName evidence="10">Asp/Glu-ADT subunit B</shortName>
        <ecNumber evidence="10">6.3.5.-</ecNumber>
    </recommendedName>
</protein>
<reference evidence="13 14" key="1">
    <citation type="journal article" date="2022" name="ISME Commun">
        <title>Vulcanimicrobium alpinus gen. nov. sp. nov., the first cultivated representative of the candidate phylum 'Eremiobacterota', is a metabolically versatile aerobic anoxygenic phototroph.</title>
        <authorList>
            <person name="Yabe S."/>
            <person name="Muto K."/>
            <person name="Abe K."/>
            <person name="Yokota A."/>
            <person name="Staudigel H."/>
            <person name="Tebo B.M."/>
        </authorList>
    </citation>
    <scope>NUCLEOTIDE SEQUENCE [LARGE SCALE GENOMIC DNA]</scope>
    <source>
        <strain evidence="13 14">WC8-2</strain>
    </source>
</reference>
<dbReference type="EMBL" id="AP025523">
    <property type="protein sequence ID" value="BDE06047.1"/>
    <property type="molecule type" value="Genomic_DNA"/>
</dbReference>
<dbReference type="SMART" id="SM00845">
    <property type="entry name" value="GatB_Yqey"/>
    <property type="match status" value="1"/>
</dbReference>
<dbReference type="SUPFAM" id="SSF89095">
    <property type="entry name" value="GatB/YqeY motif"/>
    <property type="match status" value="1"/>
</dbReference>
<comment type="similarity">
    <text evidence="1 10">Belongs to the GatB/GatE family. GatB subfamily.</text>
</comment>
<dbReference type="SUPFAM" id="SSF55931">
    <property type="entry name" value="Glutamine synthetase/guanido kinase"/>
    <property type="match status" value="1"/>
</dbReference>
<dbReference type="InterPro" id="IPR006075">
    <property type="entry name" value="Asn/Gln-tRNA_Trfase_suB/E_cat"/>
</dbReference>
<dbReference type="NCBIfam" id="NF004012">
    <property type="entry name" value="PRK05477.1-2"/>
    <property type="match status" value="1"/>
</dbReference>
<dbReference type="NCBIfam" id="NF004014">
    <property type="entry name" value="PRK05477.1-4"/>
    <property type="match status" value="1"/>
</dbReference>
<evidence type="ECO:0000313" key="13">
    <source>
        <dbReference type="EMBL" id="BDE06047.1"/>
    </source>
</evidence>
<comment type="catalytic activity">
    <reaction evidence="8 10">
        <text>L-aspartyl-tRNA(Asn) + L-glutamine + ATP + H2O = L-asparaginyl-tRNA(Asn) + L-glutamate + ADP + phosphate + 2 H(+)</text>
        <dbReference type="Rhea" id="RHEA:14513"/>
        <dbReference type="Rhea" id="RHEA-COMP:9674"/>
        <dbReference type="Rhea" id="RHEA-COMP:9677"/>
        <dbReference type="ChEBI" id="CHEBI:15377"/>
        <dbReference type="ChEBI" id="CHEBI:15378"/>
        <dbReference type="ChEBI" id="CHEBI:29985"/>
        <dbReference type="ChEBI" id="CHEBI:30616"/>
        <dbReference type="ChEBI" id="CHEBI:43474"/>
        <dbReference type="ChEBI" id="CHEBI:58359"/>
        <dbReference type="ChEBI" id="CHEBI:78515"/>
        <dbReference type="ChEBI" id="CHEBI:78516"/>
        <dbReference type="ChEBI" id="CHEBI:456216"/>
    </reaction>
</comment>
<name>A0AAN1XV82_UNVUL</name>
<comment type="function">
    <text evidence="7 10">Allows the formation of correctly charged Asn-tRNA(Asn) or Gln-tRNA(Gln) through the transamidation of misacylated Asp-tRNA(Asn) or Glu-tRNA(Gln) in organisms which lack either or both of asparaginyl-tRNA or glutaminyl-tRNA synthetases. The reaction takes place in the presence of glutamine and ATP through an activated phospho-Asp-tRNA(Asn) or phospho-Glu-tRNA(Gln).</text>
</comment>
<evidence type="ECO:0000256" key="9">
    <source>
        <dbReference type="ARBA" id="ARBA00047913"/>
    </source>
</evidence>
<evidence type="ECO:0000256" key="7">
    <source>
        <dbReference type="ARBA" id="ARBA00024799"/>
    </source>
</evidence>
<dbReference type="NCBIfam" id="TIGR00133">
    <property type="entry name" value="gatB"/>
    <property type="match status" value="1"/>
</dbReference>
<gene>
    <name evidence="10 13" type="primary">gatB</name>
    <name evidence="13" type="ORF">WPS_13230</name>
</gene>
<dbReference type="GO" id="GO:0005524">
    <property type="term" value="F:ATP binding"/>
    <property type="evidence" value="ECO:0007669"/>
    <property type="project" value="UniProtKB-KW"/>
</dbReference>
<keyword evidence="14" id="KW-1185">Reference proteome</keyword>
<keyword evidence="5 10" id="KW-0067">ATP-binding</keyword>
<dbReference type="GO" id="GO:0070681">
    <property type="term" value="P:glutaminyl-tRNAGln biosynthesis via transamidation"/>
    <property type="evidence" value="ECO:0007669"/>
    <property type="project" value="TreeGrafter"/>
</dbReference>
<dbReference type="PANTHER" id="PTHR11659:SF0">
    <property type="entry name" value="GLUTAMYL-TRNA(GLN) AMIDOTRANSFERASE SUBUNIT B, MITOCHONDRIAL"/>
    <property type="match status" value="1"/>
</dbReference>
<comment type="subunit">
    <text evidence="2 10">Heterotrimer of A, B and C subunits.</text>
</comment>
<evidence type="ECO:0000313" key="14">
    <source>
        <dbReference type="Proteomes" id="UP001317532"/>
    </source>
</evidence>